<name>A0A6J4PU85_9ACTN</name>
<gene>
    <name evidence="2" type="ORF">AVDCRST_MAG55-2285</name>
</gene>
<feature type="non-terminal residue" evidence="2">
    <location>
        <position position="1"/>
    </location>
</feature>
<evidence type="ECO:0000313" key="2">
    <source>
        <dbReference type="EMBL" id="CAA9425526.1"/>
    </source>
</evidence>
<feature type="region of interest" description="Disordered" evidence="1">
    <location>
        <begin position="1"/>
        <end position="40"/>
    </location>
</feature>
<proteinExistence type="predicted"/>
<feature type="compositionally biased region" description="Basic residues" evidence="1">
    <location>
        <begin position="19"/>
        <end position="29"/>
    </location>
</feature>
<dbReference type="EMBL" id="CADCUZ010000108">
    <property type="protein sequence ID" value="CAA9425526.1"/>
    <property type="molecule type" value="Genomic_DNA"/>
</dbReference>
<reference evidence="2" key="1">
    <citation type="submission" date="2020-02" db="EMBL/GenBank/DDBJ databases">
        <authorList>
            <person name="Meier V. D."/>
        </authorList>
    </citation>
    <scope>NUCLEOTIDE SEQUENCE</scope>
    <source>
        <strain evidence="2">AVDCRST_MAG55</strain>
    </source>
</reference>
<protein>
    <submittedName>
        <fullName evidence="2">Uncharacterized protein</fullName>
    </submittedName>
</protein>
<accession>A0A6J4PU85</accession>
<feature type="non-terminal residue" evidence="2">
    <location>
        <position position="40"/>
    </location>
</feature>
<evidence type="ECO:0000256" key="1">
    <source>
        <dbReference type="SAM" id="MobiDB-lite"/>
    </source>
</evidence>
<organism evidence="2">
    <name type="scientific">uncultured Rubrobacteraceae bacterium</name>
    <dbReference type="NCBI Taxonomy" id="349277"/>
    <lineage>
        <taxon>Bacteria</taxon>
        <taxon>Bacillati</taxon>
        <taxon>Actinomycetota</taxon>
        <taxon>Rubrobacteria</taxon>
        <taxon>Rubrobacterales</taxon>
        <taxon>Rubrobacteraceae</taxon>
        <taxon>environmental samples</taxon>
    </lineage>
</organism>
<feature type="compositionally biased region" description="Basic residues" evidence="1">
    <location>
        <begin position="1"/>
        <end position="12"/>
    </location>
</feature>
<sequence length="40" mass="4225">GPGPRRPVRQGRHGAPGRLPRRREGRRRAGTLDGLGGGAL</sequence>
<dbReference type="AlphaFoldDB" id="A0A6J4PU85"/>